<sequence>MTAVGSVAAGGVPTTAAFPRARPTGPISGSTGGSYRSHRRTLNAVHSSGRASIAASPYPGRLTSKPSCASSRGHTPAYPSGEISAHTETPR</sequence>
<accession>A0A4R6JU45</accession>
<organism evidence="2 3">
    <name type="scientific">Paractinoplanes brasiliensis</name>
    <dbReference type="NCBI Taxonomy" id="52695"/>
    <lineage>
        <taxon>Bacteria</taxon>
        <taxon>Bacillati</taxon>
        <taxon>Actinomycetota</taxon>
        <taxon>Actinomycetes</taxon>
        <taxon>Micromonosporales</taxon>
        <taxon>Micromonosporaceae</taxon>
        <taxon>Paractinoplanes</taxon>
    </lineage>
</organism>
<evidence type="ECO:0000313" key="2">
    <source>
        <dbReference type="EMBL" id="TDO38576.1"/>
    </source>
</evidence>
<dbReference type="AlphaFoldDB" id="A0A4R6JU45"/>
<dbReference type="Proteomes" id="UP000294901">
    <property type="component" value="Unassembled WGS sequence"/>
</dbReference>
<feature type="compositionally biased region" description="Polar residues" evidence="1">
    <location>
        <begin position="64"/>
        <end position="73"/>
    </location>
</feature>
<dbReference type="EMBL" id="SNWR01000001">
    <property type="protein sequence ID" value="TDO38576.1"/>
    <property type="molecule type" value="Genomic_DNA"/>
</dbReference>
<reference evidence="2 3" key="1">
    <citation type="submission" date="2019-03" db="EMBL/GenBank/DDBJ databases">
        <title>Sequencing the genomes of 1000 actinobacteria strains.</title>
        <authorList>
            <person name="Klenk H.-P."/>
        </authorList>
    </citation>
    <scope>NUCLEOTIDE SEQUENCE [LARGE SCALE GENOMIC DNA]</scope>
    <source>
        <strain evidence="2 3">DSM 43805</strain>
    </source>
</reference>
<gene>
    <name evidence="2" type="ORF">C8E87_2234</name>
</gene>
<evidence type="ECO:0000313" key="3">
    <source>
        <dbReference type="Proteomes" id="UP000294901"/>
    </source>
</evidence>
<protein>
    <submittedName>
        <fullName evidence="2">Uncharacterized protein</fullName>
    </submittedName>
</protein>
<name>A0A4R6JU45_9ACTN</name>
<evidence type="ECO:0000256" key="1">
    <source>
        <dbReference type="SAM" id="MobiDB-lite"/>
    </source>
</evidence>
<feature type="region of interest" description="Disordered" evidence="1">
    <location>
        <begin position="1"/>
        <end position="91"/>
    </location>
</feature>
<comment type="caution">
    <text evidence="2">The sequence shown here is derived from an EMBL/GenBank/DDBJ whole genome shotgun (WGS) entry which is preliminary data.</text>
</comment>
<proteinExistence type="predicted"/>
<keyword evidence="3" id="KW-1185">Reference proteome</keyword>